<organism evidence="2 3">
    <name type="scientific">Plicaturopsis crispa FD-325 SS-3</name>
    <dbReference type="NCBI Taxonomy" id="944288"/>
    <lineage>
        <taxon>Eukaryota</taxon>
        <taxon>Fungi</taxon>
        <taxon>Dikarya</taxon>
        <taxon>Basidiomycota</taxon>
        <taxon>Agaricomycotina</taxon>
        <taxon>Agaricomycetes</taxon>
        <taxon>Agaricomycetidae</taxon>
        <taxon>Amylocorticiales</taxon>
        <taxon>Amylocorticiaceae</taxon>
        <taxon>Plicatura</taxon>
        <taxon>Plicaturopsis crispa</taxon>
    </lineage>
</organism>
<proteinExistence type="predicted"/>
<keyword evidence="3" id="KW-1185">Reference proteome</keyword>
<accession>A0A0C9SXL8</accession>
<feature type="region of interest" description="Disordered" evidence="1">
    <location>
        <begin position="95"/>
        <end position="130"/>
    </location>
</feature>
<gene>
    <name evidence="2" type="ORF">PLICRDRAFT_179702</name>
</gene>
<protein>
    <submittedName>
        <fullName evidence="2">Uncharacterized protein</fullName>
    </submittedName>
</protein>
<evidence type="ECO:0000313" key="3">
    <source>
        <dbReference type="Proteomes" id="UP000053263"/>
    </source>
</evidence>
<dbReference type="HOGENOM" id="CLU_909498_0_0_1"/>
<dbReference type="AlphaFoldDB" id="A0A0C9SXL8"/>
<name>A0A0C9SXL8_PLICR</name>
<feature type="compositionally biased region" description="Low complexity" evidence="1">
    <location>
        <begin position="108"/>
        <end position="123"/>
    </location>
</feature>
<evidence type="ECO:0000256" key="1">
    <source>
        <dbReference type="SAM" id="MobiDB-lite"/>
    </source>
</evidence>
<dbReference type="Proteomes" id="UP000053263">
    <property type="component" value="Unassembled WGS sequence"/>
</dbReference>
<sequence>MPCCSMQFTPSPLALAPSLSASSALHARLLRARAAHTLRTPTRAHRPRCVLARDAHTLLARPLRARTPTPSVHAHAARTPIPSTHAYTLRARTPAPRIRPRPHPPRASPALRTCPGARPSRTSPRPPCTPSAFAHPTPSVFAHPTPSASALPHALRVRARARIRPHPRPPRTFPHPPRMRASSVRTHAAHIDALHPTLVDMCGLAPAVYGLQTSTVSRTKSKKQSFSSSEPLASYADSYPLSVSVIPGLATNKHIPPVWLKCSASSGSACPLFPHLCLDAVEDGVPLDVYVSMSLVKEENSHFWAI</sequence>
<dbReference type="EMBL" id="KN832571">
    <property type="protein sequence ID" value="KII84470.1"/>
    <property type="molecule type" value="Genomic_DNA"/>
</dbReference>
<reference evidence="2 3" key="1">
    <citation type="submission" date="2014-06" db="EMBL/GenBank/DDBJ databases">
        <title>Evolutionary Origins and Diversification of the Mycorrhizal Mutualists.</title>
        <authorList>
            <consortium name="DOE Joint Genome Institute"/>
            <consortium name="Mycorrhizal Genomics Consortium"/>
            <person name="Kohler A."/>
            <person name="Kuo A."/>
            <person name="Nagy L.G."/>
            <person name="Floudas D."/>
            <person name="Copeland A."/>
            <person name="Barry K.W."/>
            <person name="Cichocki N."/>
            <person name="Veneault-Fourrey C."/>
            <person name="LaButti K."/>
            <person name="Lindquist E.A."/>
            <person name="Lipzen A."/>
            <person name="Lundell T."/>
            <person name="Morin E."/>
            <person name="Murat C."/>
            <person name="Riley R."/>
            <person name="Ohm R."/>
            <person name="Sun H."/>
            <person name="Tunlid A."/>
            <person name="Henrissat B."/>
            <person name="Grigoriev I.V."/>
            <person name="Hibbett D.S."/>
            <person name="Martin F."/>
        </authorList>
    </citation>
    <scope>NUCLEOTIDE SEQUENCE [LARGE SCALE GENOMIC DNA]</scope>
    <source>
        <strain evidence="2 3">FD-325 SS-3</strain>
    </source>
</reference>
<evidence type="ECO:0000313" key="2">
    <source>
        <dbReference type="EMBL" id="KII84470.1"/>
    </source>
</evidence>